<reference evidence="7 8" key="1">
    <citation type="submission" date="2020-02" db="EMBL/GenBank/DDBJ databases">
        <title>Balneolaceae bacterium YR4-1, complete genome.</title>
        <authorList>
            <person name="Li Y."/>
            <person name="Wu S."/>
        </authorList>
    </citation>
    <scope>NUCLEOTIDE SEQUENCE [LARGE SCALE GENOMIC DNA]</scope>
    <source>
        <strain evidence="7 8">YR4-1</strain>
    </source>
</reference>
<keyword evidence="2 4" id="KW-0472">Membrane</keyword>
<evidence type="ECO:0000256" key="3">
    <source>
        <dbReference type="ARBA" id="ARBA00023237"/>
    </source>
</evidence>
<protein>
    <submittedName>
        <fullName evidence="7">OmpA family protein</fullName>
    </submittedName>
</protein>
<keyword evidence="3" id="KW-0998">Cell outer membrane</keyword>
<proteinExistence type="predicted"/>
<dbReference type="PANTHER" id="PTHR30329">
    <property type="entry name" value="STATOR ELEMENT OF FLAGELLAR MOTOR COMPLEX"/>
    <property type="match status" value="1"/>
</dbReference>
<gene>
    <name evidence="7" type="ORF">G3570_05180</name>
</gene>
<feature type="domain" description="OmpA-like" evidence="6">
    <location>
        <begin position="96"/>
        <end position="214"/>
    </location>
</feature>
<comment type="subcellular location">
    <subcellularLocation>
        <location evidence="1">Cell outer membrane</location>
    </subcellularLocation>
</comment>
<keyword evidence="8" id="KW-1185">Reference proteome</keyword>
<dbReference type="InterPro" id="IPR006664">
    <property type="entry name" value="OMP_bac"/>
</dbReference>
<evidence type="ECO:0000313" key="8">
    <source>
        <dbReference type="Proteomes" id="UP000473278"/>
    </source>
</evidence>
<dbReference type="Proteomes" id="UP000473278">
    <property type="component" value="Unassembled WGS sequence"/>
</dbReference>
<accession>A0A6M1SL18</accession>
<evidence type="ECO:0000256" key="4">
    <source>
        <dbReference type="PROSITE-ProRule" id="PRU00473"/>
    </source>
</evidence>
<evidence type="ECO:0000256" key="2">
    <source>
        <dbReference type="ARBA" id="ARBA00023136"/>
    </source>
</evidence>
<dbReference type="AlphaFoldDB" id="A0A6M1SL18"/>
<dbReference type="PRINTS" id="PR01021">
    <property type="entry name" value="OMPADOMAIN"/>
</dbReference>
<dbReference type="Pfam" id="PF00691">
    <property type="entry name" value="OmpA"/>
    <property type="match status" value="1"/>
</dbReference>
<dbReference type="PROSITE" id="PS51257">
    <property type="entry name" value="PROKAR_LIPOPROTEIN"/>
    <property type="match status" value="1"/>
</dbReference>
<dbReference type="CDD" id="cd07185">
    <property type="entry name" value="OmpA_C-like"/>
    <property type="match status" value="1"/>
</dbReference>
<feature type="chain" id="PRO_5026657823" evidence="5">
    <location>
        <begin position="24"/>
        <end position="229"/>
    </location>
</feature>
<sequence>MKLSKHALIVTLCLSLMALSVTSCQNWSKTAKGGTIGAGAGALAGAVIGKAAGNTVNGAIIGAAIGGAAGAAIGNYMDRQARELREDLKNAKIERVGEGIKITFDSGILFDVNSYALRDQSRENIAQLAETLKKYDDTNILFAGHTDNTGTEEYNQQLSEKRAKSVAEYAAFLDVDPERMTIIGYGEEQPIATNNTVEGRQQNRRVEIAIYANEELKRAARNGELGEVN</sequence>
<evidence type="ECO:0000313" key="7">
    <source>
        <dbReference type="EMBL" id="NGP76011.1"/>
    </source>
</evidence>
<dbReference type="RefSeq" id="WP_165139994.1">
    <property type="nucleotide sequence ID" value="NZ_JAALLT010000002.1"/>
</dbReference>
<dbReference type="Pfam" id="PF13488">
    <property type="entry name" value="Gly-zipper_Omp"/>
    <property type="match status" value="1"/>
</dbReference>
<keyword evidence="5" id="KW-0732">Signal</keyword>
<dbReference type="InterPro" id="IPR039567">
    <property type="entry name" value="Gly-zipper"/>
</dbReference>
<dbReference type="InterPro" id="IPR036737">
    <property type="entry name" value="OmpA-like_sf"/>
</dbReference>
<dbReference type="EMBL" id="JAALLT010000002">
    <property type="protein sequence ID" value="NGP76011.1"/>
    <property type="molecule type" value="Genomic_DNA"/>
</dbReference>
<name>A0A6M1SL18_9BACT</name>
<evidence type="ECO:0000256" key="1">
    <source>
        <dbReference type="ARBA" id="ARBA00004442"/>
    </source>
</evidence>
<dbReference type="Gene3D" id="3.30.1330.60">
    <property type="entry name" value="OmpA-like domain"/>
    <property type="match status" value="1"/>
</dbReference>
<dbReference type="PRINTS" id="PR01023">
    <property type="entry name" value="NAFLGMOTY"/>
</dbReference>
<dbReference type="PANTHER" id="PTHR30329:SF21">
    <property type="entry name" value="LIPOPROTEIN YIAD-RELATED"/>
    <property type="match status" value="1"/>
</dbReference>
<comment type="caution">
    <text evidence="7">The sequence shown here is derived from an EMBL/GenBank/DDBJ whole genome shotgun (WGS) entry which is preliminary data.</text>
</comment>
<dbReference type="PROSITE" id="PS51123">
    <property type="entry name" value="OMPA_2"/>
    <property type="match status" value="1"/>
</dbReference>
<evidence type="ECO:0000259" key="6">
    <source>
        <dbReference type="PROSITE" id="PS51123"/>
    </source>
</evidence>
<dbReference type="InterPro" id="IPR006665">
    <property type="entry name" value="OmpA-like"/>
</dbReference>
<feature type="signal peptide" evidence="5">
    <location>
        <begin position="1"/>
        <end position="23"/>
    </location>
</feature>
<dbReference type="InterPro" id="IPR050330">
    <property type="entry name" value="Bact_OuterMem_StrucFunc"/>
</dbReference>
<organism evidence="7 8">
    <name type="scientific">Halalkalibaculum roseum</name>
    <dbReference type="NCBI Taxonomy" id="2709311"/>
    <lineage>
        <taxon>Bacteria</taxon>
        <taxon>Pseudomonadati</taxon>
        <taxon>Balneolota</taxon>
        <taxon>Balneolia</taxon>
        <taxon>Balneolales</taxon>
        <taxon>Balneolaceae</taxon>
        <taxon>Halalkalibaculum</taxon>
    </lineage>
</organism>
<evidence type="ECO:0000256" key="5">
    <source>
        <dbReference type="SAM" id="SignalP"/>
    </source>
</evidence>
<dbReference type="SUPFAM" id="SSF103088">
    <property type="entry name" value="OmpA-like"/>
    <property type="match status" value="1"/>
</dbReference>
<dbReference type="GO" id="GO:0009279">
    <property type="term" value="C:cell outer membrane"/>
    <property type="evidence" value="ECO:0007669"/>
    <property type="project" value="UniProtKB-SubCell"/>
</dbReference>